<dbReference type="InterPro" id="IPR050855">
    <property type="entry name" value="NDM-1-like"/>
</dbReference>
<evidence type="ECO:0000259" key="1">
    <source>
        <dbReference type="SMART" id="SM00849"/>
    </source>
</evidence>
<dbReference type="InterPro" id="IPR001279">
    <property type="entry name" value="Metallo-B-lactamas"/>
</dbReference>
<protein>
    <submittedName>
        <fullName evidence="2">Glyoxylase, beta-lactamase superfamily II</fullName>
    </submittedName>
</protein>
<evidence type="ECO:0000313" key="3">
    <source>
        <dbReference type="Proteomes" id="UP000198546"/>
    </source>
</evidence>
<organism evidence="2 3">
    <name type="scientific">Auraticoccus monumenti</name>
    <dbReference type="NCBI Taxonomy" id="675864"/>
    <lineage>
        <taxon>Bacteria</taxon>
        <taxon>Bacillati</taxon>
        <taxon>Actinomycetota</taxon>
        <taxon>Actinomycetes</taxon>
        <taxon>Propionibacteriales</taxon>
        <taxon>Propionibacteriaceae</taxon>
        <taxon>Auraticoccus</taxon>
    </lineage>
</organism>
<dbReference type="Gene3D" id="3.60.15.10">
    <property type="entry name" value="Ribonuclease Z/Hydroxyacylglutathione hydrolase-like"/>
    <property type="match status" value="1"/>
</dbReference>
<proteinExistence type="predicted"/>
<dbReference type="InterPro" id="IPR036866">
    <property type="entry name" value="RibonucZ/Hydroxyglut_hydro"/>
</dbReference>
<keyword evidence="3" id="KW-1185">Reference proteome</keyword>
<dbReference type="PANTHER" id="PTHR42951:SF4">
    <property type="entry name" value="ACYL-COENZYME A THIOESTERASE MBLAC2"/>
    <property type="match status" value="1"/>
</dbReference>
<dbReference type="EMBL" id="LT629688">
    <property type="protein sequence ID" value="SDE62399.1"/>
    <property type="molecule type" value="Genomic_DNA"/>
</dbReference>
<sequence>MAAETSGPWHEVADRVWTAVAQPESVSTAVVAGTRGLLVVDPGSSPEQGRGLRASAERLTGLPVLGAVATHAHHDHLFGLGAFDDLLTWGHEGLADALRSEASVAEAVRLGVDVGTLRPPNRPFALATGVDLGDRWVEMAHLGEGHTSSDVVVVVADADVVFVGDLLESATPPWFGEDSAPDVWPATLDSVIGLMASGRVTAVPGHGSPMGFEDALMQRGQIAAVAAEIERLLVAGVPVAEALEQGGWPFPAEHLAGGVRAGYRRLTERGVRPSRQLPITAVD</sequence>
<name>A0A1G7EFH6_9ACTN</name>
<dbReference type="RefSeq" id="WP_157677239.1">
    <property type="nucleotide sequence ID" value="NZ_LT629688.1"/>
</dbReference>
<dbReference type="PANTHER" id="PTHR42951">
    <property type="entry name" value="METALLO-BETA-LACTAMASE DOMAIN-CONTAINING"/>
    <property type="match status" value="1"/>
</dbReference>
<gene>
    <name evidence="2" type="ORF">SAMN04489747_3929</name>
</gene>
<dbReference type="SMART" id="SM00849">
    <property type="entry name" value="Lactamase_B"/>
    <property type="match status" value="1"/>
</dbReference>
<reference evidence="2 3" key="1">
    <citation type="submission" date="2016-10" db="EMBL/GenBank/DDBJ databases">
        <authorList>
            <person name="de Groot N.N."/>
        </authorList>
    </citation>
    <scope>NUCLEOTIDE SEQUENCE [LARGE SCALE GENOMIC DNA]</scope>
    <source>
        <strain evidence="2 3">MON 2.2</strain>
    </source>
</reference>
<dbReference type="Proteomes" id="UP000198546">
    <property type="component" value="Chromosome i"/>
</dbReference>
<accession>A0A1G7EFH6</accession>
<dbReference type="OrthoDB" id="2273115at2"/>
<feature type="domain" description="Metallo-beta-lactamase" evidence="1">
    <location>
        <begin position="25"/>
        <end position="206"/>
    </location>
</feature>
<dbReference type="SUPFAM" id="SSF56281">
    <property type="entry name" value="Metallo-hydrolase/oxidoreductase"/>
    <property type="match status" value="1"/>
</dbReference>
<evidence type="ECO:0000313" key="2">
    <source>
        <dbReference type="EMBL" id="SDE62399.1"/>
    </source>
</evidence>
<dbReference type="STRING" id="675864.SAMN04489747_3929"/>
<dbReference type="AlphaFoldDB" id="A0A1G7EFH6"/>
<dbReference type="Pfam" id="PF00753">
    <property type="entry name" value="Lactamase_B"/>
    <property type="match status" value="1"/>
</dbReference>